<name>A0A395IGG9_9HELO</name>
<feature type="compositionally biased region" description="Polar residues" evidence="1">
    <location>
        <begin position="1"/>
        <end position="11"/>
    </location>
</feature>
<dbReference type="GO" id="GO:0003682">
    <property type="term" value="F:chromatin binding"/>
    <property type="evidence" value="ECO:0007669"/>
    <property type="project" value="TreeGrafter"/>
</dbReference>
<comment type="caution">
    <text evidence="2">The sequence shown here is derived from an EMBL/GenBank/DDBJ whole genome shotgun (WGS) entry which is preliminary data.</text>
</comment>
<dbReference type="PANTHER" id="PTHR11199">
    <property type="entry name" value="STROMAL ANTIGEN"/>
    <property type="match status" value="1"/>
</dbReference>
<protein>
    <submittedName>
        <fullName evidence="2">Uncharacterized protein</fullName>
    </submittedName>
</protein>
<feature type="region of interest" description="Disordered" evidence="1">
    <location>
        <begin position="1"/>
        <end position="117"/>
    </location>
</feature>
<feature type="compositionally biased region" description="Basic residues" evidence="1">
    <location>
        <begin position="85"/>
        <end position="101"/>
    </location>
</feature>
<dbReference type="PANTHER" id="PTHR11199:SF0">
    <property type="entry name" value="LD34181P-RELATED"/>
    <property type="match status" value="1"/>
</dbReference>
<dbReference type="InterPro" id="IPR039662">
    <property type="entry name" value="Cohesin_Scc3/SA"/>
</dbReference>
<dbReference type="GO" id="GO:0000785">
    <property type="term" value="C:chromatin"/>
    <property type="evidence" value="ECO:0007669"/>
    <property type="project" value="TreeGrafter"/>
</dbReference>
<dbReference type="OrthoDB" id="498590at2759"/>
<dbReference type="AlphaFoldDB" id="A0A395IGG9"/>
<dbReference type="Proteomes" id="UP000249056">
    <property type="component" value="Unassembled WGS sequence"/>
</dbReference>
<organism evidence="2 3">
    <name type="scientific">Monilinia fructigena</name>
    <dbReference type="NCBI Taxonomy" id="38457"/>
    <lineage>
        <taxon>Eukaryota</taxon>
        <taxon>Fungi</taxon>
        <taxon>Dikarya</taxon>
        <taxon>Ascomycota</taxon>
        <taxon>Pezizomycotina</taxon>
        <taxon>Leotiomycetes</taxon>
        <taxon>Helotiales</taxon>
        <taxon>Sclerotiniaceae</taxon>
        <taxon>Monilinia</taxon>
    </lineage>
</organism>
<sequence>MEIENDVSSTPVVGGRRKSGRAVKAPEKFVPELPSSAVRSTNAKRKRSEEEGEDDASEEEDVDVEEDEDDDLDEESAGEEELREARRKARTSKKPVAKKPKINGTASHARVPAVRLPNRPKKANKVVLADDNAEGLYADVYTSGQSSDDIVSAFLEKYAQNGPGALAELINFILKSAGCDLQVTEDDINDSDNVNGKIADLQEEHQAQNISDYPLISRAKNSHAFRTSFLDFSTL</sequence>
<keyword evidence="3" id="KW-1185">Reference proteome</keyword>
<evidence type="ECO:0000313" key="2">
    <source>
        <dbReference type="EMBL" id="RAL59286.1"/>
    </source>
</evidence>
<evidence type="ECO:0000313" key="3">
    <source>
        <dbReference type="Proteomes" id="UP000249056"/>
    </source>
</evidence>
<proteinExistence type="predicted"/>
<dbReference type="GO" id="GO:0008278">
    <property type="term" value="C:cohesin complex"/>
    <property type="evidence" value="ECO:0007669"/>
    <property type="project" value="TreeGrafter"/>
</dbReference>
<dbReference type="GO" id="GO:0005634">
    <property type="term" value="C:nucleus"/>
    <property type="evidence" value="ECO:0007669"/>
    <property type="project" value="TreeGrafter"/>
</dbReference>
<accession>A0A395IGG9</accession>
<gene>
    <name evidence="2" type="ORF">DID88_006999</name>
</gene>
<dbReference type="EMBL" id="QKRW01000056">
    <property type="protein sequence ID" value="RAL59286.1"/>
    <property type="molecule type" value="Genomic_DNA"/>
</dbReference>
<feature type="compositionally biased region" description="Acidic residues" evidence="1">
    <location>
        <begin position="50"/>
        <end position="82"/>
    </location>
</feature>
<dbReference type="GO" id="GO:0007062">
    <property type="term" value="P:sister chromatid cohesion"/>
    <property type="evidence" value="ECO:0007669"/>
    <property type="project" value="TreeGrafter"/>
</dbReference>
<evidence type="ECO:0000256" key="1">
    <source>
        <dbReference type="SAM" id="MobiDB-lite"/>
    </source>
</evidence>
<reference evidence="2 3" key="1">
    <citation type="submission" date="2018-06" db="EMBL/GenBank/DDBJ databases">
        <title>Genome Sequence of the Brown Rot Fungal Pathogen Monilinia fructigena.</title>
        <authorList>
            <person name="Landi L."/>
            <person name="De Miccolis Angelini R.M."/>
            <person name="Pollastro S."/>
            <person name="Abate D."/>
            <person name="Faretra F."/>
            <person name="Romanazzi G."/>
        </authorList>
    </citation>
    <scope>NUCLEOTIDE SEQUENCE [LARGE SCALE GENOMIC DNA]</scope>
    <source>
        <strain evidence="2 3">Mfrg269</strain>
    </source>
</reference>